<evidence type="ECO:0008006" key="3">
    <source>
        <dbReference type="Google" id="ProtNLM"/>
    </source>
</evidence>
<dbReference type="AlphaFoldDB" id="A0A3S3T057"/>
<comment type="caution">
    <text evidence="1">The sequence shown here is derived from an EMBL/GenBank/DDBJ whole genome shotgun (WGS) entry which is preliminary data.</text>
</comment>
<name>A0A3S3T057_9FLAO</name>
<evidence type="ECO:0000313" key="2">
    <source>
        <dbReference type="Proteomes" id="UP000285211"/>
    </source>
</evidence>
<dbReference type="RefSeq" id="WP_128193382.1">
    <property type="nucleotide sequence ID" value="NZ_SACJ01000001.1"/>
</dbReference>
<protein>
    <recommendedName>
        <fullName evidence="3">Carboxypeptidase-like regulatory domain-containing protein</fullName>
    </recommendedName>
</protein>
<gene>
    <name evidence="1" type="ORF">EOD40_02870</name>
</gene>
<evidence type="ECO:0000313" key="1">
    <source>
        <dbReference type="EMBL" id="RVT80071.1"/>
    </source>
</evidence>
<keyword evidence="2" id="KW-1185">Reference proteome</keyword>
<dbReference type="Proteomes" id="UP000285211">
    <property type="component" value="Unassembled WGS sequence"/>
</dbReference>
<organism evidence="1 2">
    <name type="scientific">Flavobacterium sufflavum</name>
    <dbReference type="NCBI Taxonomy" id="1921138"/>
    <lineage>
        <taxon>Bacteria</taxon>
        <taxon>Pseudomonadati</taxon>
        <taxon>Bacteroidota</taxon>
        <taxon>Flavobacteriia</taxon>
        <taxon>Flavobacteriales</taxon>
        <taxon>Flavobacteriaceae</taxon>
        <taxon>Flavobacterium</taxon>
    </lineage>
</organism>
<dbReference type="SUPFAM" id="SSF49464">
    <property type="entry name" value="Carboxypeptidase regulatory domain-like"/>
    <property type="match status" value="1"/>
</dbReference>
<dbReference type="OrthoDB" id="1147959at2"/>
<reference evidence="1 2" key="1">
    <citation type="submission" date="2019-01" db="EMBL/GenBank/DDBJ databases">
        <authorList>
            <person name="Chen W.-M."/>
        </authorList>
    </citation>
    <scope>NUCLEOTIDE SEQUENCE [LARGE SCALE GENOMIC DNA]</scope>
    <source>
        <strain evidence="1 2">BBQ-12</strain>
    </source>
</reference>
<sequence>MLIKYSKIVIVLFIINTAKGQTLKTKNTIVDSKTKIPLEYANISNKTDNTITNKDGQFIFLSKEKDINISHIGYETLHTTFEEIEKKDTIFMTANTIALDEVKINNPTTLLNEVYKNVWKIYPLEPYNEDLFLRCLLKKEDKIVRVQDISGKIWRNTFYPKKSIDEIKYGLEILNLRKVELSERKKIPYIQFPSYKTLFLWFSTIILKPKEYVFTEVPSNDLQYRKIEFVKNDENKDCLPEKGYYLIDKNEKAIKEVAYEIVEYYKNSPYSRGGSSKLKTTGLTLFIMFNKDIKKNKYYIGNAYLKNSFEIVTDQVKSNYEATYDLVTTNSFTNKIVKKNFPENKDLFKANFSYSEEFWSSQNQLPLTNELKQFLKSVVEKKNKTKEYEIIGNF</sequence>
<proteinExistence type="predicted"/>
<dbReference type="InterPro" id="IPR008969">
    <property type="entry name" value="CarboxyPept-like_regulatory"/>
</dbReference>
<accession>A0A3S3T057</accession>
<dbReference type="EMBL" id="SACJ01000001">
    <property type="protein sequence ID" value="RVT80071.1"/>
    <property type="molecule type" value="Genomic_DNA"/>
</dbReference>